<protein>
    <submittedName>
        <fullName evidence="4">Uncharacterized protein</fullName>
    </submittedName>
</protein>
<keyword evidence="3" id="KW-0175">Coiled coil</keyword>
<evidence type="ECO:0000256" key="2">
    <source>
        <dbReference type="ARBA" id="ARBA00022490"/>
    </source>
</evidence>
<dbReference type="GO" id="GO:0005929">
    <property type="term" value="C:cilium"/>
    <property type="evidence" value="ECO:0007669"/>
    <property type="project" value="UniProtKB-ARBA"/>
</dbReference>
<comment type="subcellular location">
    <subcellularLocation>
        <location evidence="1">Cytoplasm</location>
    </subcellularLocation>
</comment>
<dbReference type="GO" id="GO:0005737">
    <property type="term" value="C:cytoplasm"/>
    <property type="evidence" value="ECO:0007669"/>
    <property type="project" value="UniProtKB-SubCell"/>
</dbReference>
<accession>A0A8D9AML6</accession>
<organism evidence="4">
    <name type="scientific">Cacopsylla melanoneura</name>
    <dbReference type="NCBI Taxonomy" id="428564"/>
    <lineage>
        <taxon>Eukaryota</taxon>
        <taxon>Metazoa</taxon>
        <taxon>Ecdysozoa</taxon>
        <taxon>Arthropoda</taxon>
        <taxon>Hexapoda</taxon>
        <taxon>Insecta</taxon>
        <taxon>Pterygota</taxon>
        <taxon>Neoptera</taxon>
        <taxon>Paraneoptera</taxon>
        <taxon>Hemiptera</taxon>
        <taxon>Sternorrhyncha</taxon>
        <taxon>Psylloidea</taxon>
        <taxon>Psyllidae</taxon>
        <taxon>Psyllinae</taxon>
        <taxon>Cacopsylla</taxon>
    </lineage>
</organism>
<dbReference type="Pfam" id="PF03148">
    <property type="entry name" value="Tektin"/>
    <property type="match status" value="1"/>
</dbReference>
<evidence type="ECO:0000256" key="3">
    <source>
        <dbReference type="SAM" id="Coils"/>
    </source>
</evidence>
<sequence length="118" mass="13790">MAGDANQKITQDNLSERCMSIHNYIKLLEDTIDRLDQDTEVLQNRKQRLRSAMLGVHQVHNINSECLHIRSLRMEDDHLNDEPYKQLIQVSSSHPSQPYFLFRAKHGNCFMLLNNLIS</sequence>
<proteinExistence type="predicted"/>
<evidence type="ECO:0000256" key="1">
    <source>
        <dbReference type="ARBA" id="ARBA00004496"/>
    </source>
</evidence>
<dbReference type="EMBL" id="HBUF01574869">
    <property type="protein sequence ID" value="CAG6767926.1"/>
    <property type="molecule type" value="Transcribed_RNA"/>
</dbReference>
<keyword evidence="2" id="KW-0963">Cytoplasm</keyword>
<dbReference type="AlphaFoldDB" id="A0A8D9AML6"/>
<reference evidence="4" key="1">
    <citation type="submission" date="2021-05" db="EMBL/GenBank/DDBJ databases">
        <authorList>
            <person name="Alioto T."/>
            <person name="Alioto T."/>
            <person name="Gomez Garrido J."/>
        </authorList>
    </citation>
    <scope>NUCLEOTIDE SEQUENCE</scope>
</reference>
<evidence type="ECO:0000313" key="4">
    <source>
        <dbReference type="EMBL" id="CAG6767926.1"/>
    </source>
</evidence>
<name>A0A8D9AML6_9HEMI</name>
<feature type="coiled-coil region" evidence="3">
    <location>
        <begin position="25"/>
        <end position="52"/>
    </location>
</feature>
<dbReference type="InterPro" id="IPR048256">
    <property type="entry name" value="Tektin-like"/>
</dbReference>